<dbReference type="AlphaFoldDB" id="A0A7I8WUZ4"/>
<feature type="signal peptide" evidence="5">
    <location>
        <begin position="1"/>
        <end position="18"/>
    </location>
</feature>
<sequence>MRSLFPVFVVIGLALSYGKPLNGTTLKLIKIPLRRTQNEITPVERPNESLLEMERLDRIDSAGIFEIRLQDDKKWQRFRDYKNVEYVGSVSIGNPPQEFSVVLDTGSADFWVPSVDCYVRCHEFCRVEAFGKYFCASPCRVNANETMPATAFTCSNKATYNETQSDTFEDANGYFVIQYGTGSARGKLGFDDVWLGDPSTPDQSLQIKKVSFGRANSMAKFFENTELDGILGLGFRSYSVADSDPPFVKAYKDKLVDPIFTVWMKMTETFGADGGQITYGGVDEDHCDSTTPDRVDVKLSQAGYWQFKIEKVKIAADGGKPYTLANVERFDAISDTGTSYAIIPNPLFDELAAISHSTVYGGTIRVDCDAKFEIVFTVKDVNGKERDISMTEKHLVLPNKNNKECVVAVSKQNKDPVAVIGTPLMRAYFERKIYGARNVPLNLVPDHDYIGRVSIGDPPQFFHVAFDINLGNVWVPDIECECTARCSLKFLCKSLCKAHCCEKKKIGSNSNQSIAILPTNAARDGILIPVCDKRSKYNKEISKTYLQDDREWKIRYVDGKASGKLAIDSLRLGDALNFSQTTIGLATSFPDGYKDVLYDGVFGLSRESAIEYDGLESPIGQAIRQGILDEPMITLWLDGSGKVGNTEPTGMITFGGMDSNHCGFISEYLPALGNDWKIMLKRVRIDNVISSRDWTVELDMSYPYIGGPRSALYGLAETIRASYDHFQDVYYIDCNAEFSLMLTFEQKEYPVSSKQLIYKDKRNKQGECVLAFQNYYNLQVDWRIGSPFLREYCVTLNFDGKVGISFPYQFGG</sequence>
<dbReference type="InterPro" id="IPR001461">
    <property type="entry name" value="Aspartic_peptidase_A1"/>
</dbReference>
<dbReference type="SMR" id="A0A7I8WUZ4"/>
<keyword evidence="3" id="KW-1015">Disulfide bond</keyword>
<dbReference type="EMBL" id="CAJFDI010000004">
    <property type="protein sequence ID" value="CAD5227126.1"/>
    <property type="molecule type" value="Genomic_DNA"/>
</dbReference>
<evidence type="ECO:0000313" key="8">
    <source>
        <dbReference type="Proteomes" id="UP000659654"/>
    </source>
</evidence>
<dbReference type="GO" id="GO:0005764">
    <property type="term" value="C:lysosome"/>
    <property type="evidence" value="ECO:0007669"/>
    <property type="project" value="TreeGrafter"/>
</dbReference>
<evidence type="ECO:0000313" key="7">
    <source>
        <dbReference type="EMBL" id="CAD5227126.1"/>
    </source>
</evidence>
<gene>
    <name evidence="7" type="ORF">BXYJ_LOCUS9671</name>
</gene>
<evidence type="ECO:0000259" key="6">
    <source>
        <dbReference type="PROSITE" id="PS51767"/>
    </source>
</evidence>
<proteinExistence type="inferred from homology"/>
<protein>
    <submittedName>
        <fullName evidence="7">(pine wood nematode) hypothetical protein</fullName>
    </submittedName>
</protein>
<name>A0A7I8WUZ4_BURXY</name>
<keyword evidence="8" id="KW-1185">Reference proteome</keyword>
<dbReference type="Proteomes" id="UP000659654">
    <property type="component" value="Unassembled WGS sequence"/>
</dbReference>
<keyword evidence="4" id="KW-0645">Protease</keyword>
<dbReference type="OrthoDB" id="2747330at2759"/>
<dbReference type="Pfam" id="PF00026">
    <property type="entry name" value="Asp"/>
    <property type="match status" value="2"/>
</dbReference>
<evidence type="ECO:0000256" key="2">
    <source>
        <dbReference type="PIRSR" id="PIRSR601461-1"/>
    </source>
</evidence>
<evidence type="ECO:0000256" key="3">
    <source>
        <dbReference type="PIRSR" id="PIRSR601461-2"/>
    </source>
</evidence>
<dbReference type="InterPro" id="IPR001969">
    <property type="entry name" value="Aspartic_peptidase_AS"/>
</dbReference>
<feature type="chain" id="PRO_5036204428" evidence="5">
    <location>
        <begin position="19"/>
        <end position="812"/>
    </location>
</feature>
<feature type="disulfide bond" evidence="3">
    <location>
        <begin position="368"/>
        <end position="405"/>
    </location>
</feature>
<keyword evidence="4" id="KW-0378">Hydrolase</keyword>
<reference evidence="7" key="1">
    <citation type="submission" date="2020-09" db="EMBL/GenBank/DDBJ databases">
        <authorList>
            <person name="Kikuchi T."/>
        </authorList>
    </citation>
    <scope>NUCLEOTIDE SEQUENCE</scope>
    <source>
        <strain evidence="7">Ka4C1</strain>
    </source>
</reference>
<feature type="disulfide bond" evidence="3">
    <location>
        <begin position="117"/>
        <end position="154"/>
    </location>
</feature>
<accession>A0A7I8WUZ4</accession>
<dbReference type="EMBL" id="CAJFCV020000004">
    <property type="protein sequence ID" value="CAG9116989.1"/>
    <property type="molecule type" value="Genomic_DNA"/>
</dbReference>
<dbReference type="GO" id="GO:0006508">
    <property type="term" value="P:proteolysis"/>
    <property type="evidence" value="ECO:0007669"/>
    <property type="project" value="UniProtKB-KW"/>
</dbReference>
<dbReference type="InterPro" id="IPR021109">
    <property type="entry name" value="Peptidase_aspartic_dom_sf"/>
</dbReference>
<dbReference type="InterPro" id="IPR033121">
    <property type="entry name" value="PEPTIDASE_A1"/>
</dbReference>
<comment type="similarity">
    <text evidence="1 4">Belongs to the peptidase A1 family.</text>
</comment>
<keyword evidence="5" id="KW-0732">Signal</keyword>
<dbReference type="InterPro" id="IPR034164">
    <property type="entry name" value="Pepsin-like_dom"/>
</dbReference>
<dbReference type="Proteomes" id="UP000582659">
    <property type="component" value="Unassembled WGS sequence"/>
</dbReference>
<evidence type="ECO:0000256" key="1">
    <source>
        <dbReference type="ARBA" id="ARBA00007447"/>
    </source>
</evidence>
<feature type="active site" evidence="2">
    <location>
        <position position="335"/>
    </location>
</feature>
<dbReference type="PANTHER" id="PTHR47966">
    <property type="entry name" value="BETA-SITE APP-CLEAVING ENZYME, ISOFORM A-RELATED"/>
    <property type="match status" value="1"/>
</dbReference>
<comment type="caution">
    <text evidence="7">The sequence shown here is derived from an EMBL/GenBank/DDBJ whole genome shotgun (WGS) entry which is preliminary data.</text>
</comment>
<organism evidence="7 8">
    <name type="scientific">Bursaphelenchus xylophilus</name>
    <name type="common">Pinewood nematode worm</name>
    <name type="synonym">Aphelenchoides xylophilus</name>
    <dbReference type="NCBI Taxonomy" id="6326"/>
    <lineage>
        <taxon>Eukaryota</taxon>
        <taxon>Metazoa</taxon>
        <taxon>Ecdysozoa</taxon>
        <taxon>Nematoda</taxon>
        <taxon>Chromadorea</taxon>
        <taxon>Rhabditida</taxon>
        <taxon>Tylenchina</taxon>
        <taxon>Tylenchomorpha</taxon>
        <taxon>Aphelenchoidea</taxon>
        <taxon>Aphelenchoididae</taxon>
        <taxon>Bursaphelenchus</taxon>
    </lineage>
</organism>
<feature type="domain" description="Peptidase A1" evidence="6">
    <location>
        <begin position="86"/>
        <end position="442"/>
    </location>
</feature>
<evidence type="ECO:0000256" key="4">
    <source>
        <dbReference type="RuleBase" id="RU000454"/>
    </source>
</evidence>
<feature type="active site" evidence="2">
    <location>
        <position position="104"/>
    </location>
</feature>
<dbReference type="SUPFAM" id="SSF50630">
    <property type="entry name" value="Acid proteases"/>
    <property type="match status" value="2"/>
</dbReference>
<dbReference type="PROSITE" id="PS00141">
    <property type="entry name" value="ASP_PROTEASE"/>
    <property type="match status" value="1"/>
</dbReference>
<dbReference type="PROSITE" id="PS51767">
    <property type="entry name" value="PEPTIDASE_A1"/>
    <property type="match status" value="2"/>
</dbReference>
<dbReference type="PANTHER" id="PTHR47966:SF45">
    <property type="entry name" value="PEPTIDASE A1 DOMAIN-CONTAINING PROTEIN"/>
    <property type="match status" value="1"/>
</dbReference>
<dbReference type="PRINTS" id="PR00792">
    <property type="entry name" value="PEPSIN"/>
</dbReference>
<keyword evidence="4" id="KW-0064">Aspartyl protease</keyword>
<evidence type="ECO:0000256" key="5">
    <source>
        <dbReference type="SAM" id="SignalP"/>
    </source>
</evidence>
<dbReference type="Gene3D" id="2.40.70.10">
    <property type="entry name" value="Acid Proteases"/>
    <property type="match status" value="4"/>
</dbReference>
<dbReference type="CDD" id="cd05471">
    <property type="entry name" value="pepsin_like"/>
    <property type="match status" value="2"/>
</dbReference>
<dbReference type="GO" id="GO:0004190">
    <property type="term" value="F:aspartic-type endopeptidase activity"/>
    <property type="evidence" value="ECO:0007669"/>
    <property type="project" value="UniProtKB-KW"/>
</dbReference>
<feature type="domain" description="Peptidase A1" evidence="6">
    <location>
        <begin position="449"/>
        <end position="807"/>
    </location>
</feature>